<accession>A0A931WNR1</accession>
<sequence length="226" mass="24902">MINQDFSFAEALKIFSAEELEALVKLQVLVQADTGPANTSVLYLFGQTTDNEQSVLKSSADLLRAGIVKMVAIPDGKNAPGYAGYSRWADWLLEQGFPRPYRVLVTVGNLNTFSEAGALVREAKEQGWQDIFITASPFHQLRVFISTVSVALSKYPQLRAWNRVGAPLDWAASARHSQGVLVGSRTSFVASEWARIARYHKKGDLLPPSEVLSYALSRQIIRSSGD</sequence>
<proteinExistence type="predicted"/>
<reference evidence="1" key="1">
    <citation type="submission" date="2020-07" db="EMBL/GenBank/DDBJ databases">
        <title>Huge and variable diversity of episymbiotic CPR bacteria and DPANN archaea in groundwater ecosystems.</title>
        <authorList>
            <person name="He C.Y."/>
            <person name="Keren R."/>
            <person name="Whittaker M."/>
            <person name="Farag I.F."/>
            <person name="Doudna J."/>
            <person name="Cate J.H.D."/>
            <person name="Banfield J.F."/>
        </authorList>
    </citation>
    <scope>NUCLEOTIDE SEQUENCE</scope>
    <source>
        <strain evidence="1">NC_groundwater_193_Ag_S-0.1um_51_7</strain>
    </source>
</reference>
<dbReference type="AlphaFoldDB" id="A0A931WNR1"/>
<comment type="caution">
    <text evidence="1">The sequence shown here is derived from an EMBL/GenBank/DDBJ whole genome shotgun (WGS) entry which is preliminary data.</text>
</comment>
<gene>
    <name evidence="1" type="ORF">HYT40_00090</name>
</gene>
<name>A0A931WNR1_9BACT</name>
<evidence type="ECO:0008006" key="3">
    <source>
        <dbReference type="Google" id="ProtNLM"/>
    </source>
</evidence>
<evidence type="ECO:0000313" key="2">
    <source>
        <dbReference type="Proteomes" id="UP000724148"/>
    </source>
</evidence>
<dbReference type="Proteomes" id="UP000724148">
    <property type="component" value="Unassembled WGS sequence"/>
</dbReference>
<evidence type="ECO:0000313" key="1">
    <source>
        <dbReference type="EMBL" id="MBI2096552.1"/>
    </source>
</evidence>
<organism evidence="1 2">
    <name type="scientific">Candidatus Sungiibacteriota bacterium</name>
    <dbReference type="NCBI Taxonomy" id="2750080"/>
    <lineage>
        <taxon>Bacteria</taxon>
        <taxon>Candidatus Sungiibacteriota</taxon>
    </lineage>
</organism>
<protein>
    <recommendedName>
        <fullName evidence="3">DUF218 domain-containing protein</fullName>
    </recommendedName>
</protein>
<dbReference type="EMBL" id="JACOZA010000002">
    <property type="protein sequence ID" value="MBI2096552.1"/>
    <property type="molecule type" value="Genomic_DNA"/>
</dbReference>